<dbReference type="STRING" id="7375.A0A0L0CE49"/>
<proteinExistence type="predicted"/>
<dbReference type="InterPro" id="IPR040835">
    <property type="entry name" value="Nmad5"/>
</dbReference>
<dbReference type="Gene3D" id="3.40.50.300">
    <property type="entry name" value="P-loop containing nucleotide triphosphate hydrolases"/>
    <property type="match status" value="3"/>
</dbReference>
<dbReference type="InterPro" id="IPR027417">
    <property type="entry name" value="P-loop_NTPase"/>
</dbReference>
<protein>
    <recommendedName>
        <fullName evidence="3">DNA-directed DNA polymerase family A palm domain-containing protein</fullName>
    </recommendedName>
</protein>
<dbReference type="InterPro" id="IPR025154">
    <property type="entry name" value="Put_metallopeptidase_dom"/>
</dbReference>
<dbReference type="Gene3D" id="3.30.420.10">
    <property type="entry name" value="Ribonuclease H-like superfamily/Ribonuclease H"/>
    <property type="match status" value="1"/>
</dbReference>
<dbReference type="Pfam" id="PF00476">
    <property type="entry name" value="DNA_pol_A"/>
    <property type="match status" value="1"/>
</dbReference>
<dbReference type="GO" id="GO:0003677">
    <property type="term" value="F:DNA binding"/>
    <property type="evidence" value="ECO:0007669"/>
    <property type="project" value="InterPro"/>
</dbReference>
<evidence type="ECO:0000259" key="3">
    <source>
        <dbReference type="SMART" id="SM00482"/>
    </source>
</evidence>
<accession>A0A0L0CE49</accession>
<dbReference type="InterPro" id="IPR036397">
    <property type="entry name" value="RNaseH_sf"/>
</dbReference>
<feature type="coiled-coil region" evidence="1">
    <location>
        <begin position="1263"/>
        <end position="1290"/>
    </location>
</feature>
<dbReference type="InterPro" id="IPR027785">
    <property type="entry name" value="UvrD-like_helicase_C"/>
</dbReference>
<dbReference type="InterPro" id="IPR001098">
    <property type="entry name" value="DNA-dir_DNA_pol_A_palm_dom"/>
</dbReference>
<comment type="caution">
    <text evidence="4">The sequence shown here is derived from an EMBL/GenBank/DDBJ whole genome shotgun (WGS) entry which is preliminary data.</text>
</comment>
<dbReference type="GO" id="GO:0006260">
    <property type="term" value="P:DNA replication"/>
    <property type="evidence" value="ECO:0007669"/>
    <property type="project" value="InterPro"/>
</dbReference>
<evidence type="ECO:0000313" key="5">
    <source>
        <dbReference type="Proteomes" id="UP000037069"/>
    </source>
</evidence>
<dbReference type="PANTHER" id="PTHR38730">
    <property type="entry name" value="SLL7028 PROTEIN"/>
    <property type="match status" value="1"/>
</dbReference>
<dbReference type="PANTHER" id="PTHR38730:SF1">
    <property type="entry name" value="SLL7028 PROTEIN"/>
    <property type="match status" value="1"/>
</dbReference>
<dbReference type="Proteomes" id="UP000037069">
    <property type="component" value="Unassembled WGS sequence"/>
</dbReference>
<dbReference type="Pfam" id="PF18757">
    <property type="entry name" value="Nmad5"/>
    <property type="match status" value="1"/>
</dbReference>
<dbReference type="Gene3D" id="1.20.1060.10">
    <property type="entry name" value="Taq DNA Polymerase, Chain T, domain 4"/>
    <property type="match status" value="1"/>
</dbReference>
<dbReference type="SUPFAM" id="SSF56672">
    <property type="entry name" value="DNA/RNA polymerases"/>
    <property type="match status" value="1"/>
</dbReference>
<dbReference type="Pfam" id="PF11672">
    <property type="entry name" value="DUF3268"/>
    <property type="match status" value="1"/>
</dbReference>
<dbReference type="SUPFAM" id="SSF53098">
    <property type="entry name" value="Ribonuclease H-like"/>
    <property type="match status" value="1"/>
</dbReference>
<dbReference type="Pfam" id="PF00004">
    <property type="entry name" value="AAA"/>
    <property type="match status" value="1"/>
</dbReference>
<keyword evidence="5" id="KW-1185">Reference proteome</keyword>
<dbReference type="Pfam" id="PF09967">
    <property type="entry name" value="DUF2201"/>
    <property type="match status" value="1"/>
</dbReference>
<dbReference type="Pfam" id="PF13538">
    <property type="entry name" value="UvrD_C_2"/>
    <property type="match status" value="1"/>
</dbReference>
<reference evidence="4 5" key="1">
    <citation type="journal article" date="2015" name="Nat. Commun.">
        <title>Lucilia cuprina genome unlocks parasitic fly biology to underpin future interventions.</title>
        <authorList>
            <person name="Anstead C.A."/>
            <person name="Korhonen P.K."/>
            <person name="Young N.D."/>
            <person name="Hall R.S."/>
            <person name="Jex A.R."/>
            <person name="Murali S.C."/>
            <person name="Hughes D.S."/>
            <person name="Lee S.F."/>
            <person name="Perry T."/>
            <person name="Stroehlein A.J."/>
            <person name="Ansell B.R."/>
            <person name="Breugelmans B."/>
            <person name="Hofmann A."/>
            <person name="Qu J."/>
            <person name="Dugan S."/>
            <person name="Lee S.L."/>
            <person name="Chao H."/>
            <person name="Dinh H."/>
            <person name="Han Y."/>
            <person name="Doddapaneni H.V."/>
            <person name="Worley K.C."/>
            <person name="Muzny D.M."/>
            <person name="Ioannidis P."/>
            <person name="Waterhouse R.M."/>
            <person name="Zdobnov E.M."/>
            <person name="James P.J."/>
            <person name="Bagnall N.H."/>
            <person name="Kotze A.C."/>
            <person name="Gibbs R.A."/>
            <person name="Richards S."/>
            <person name="Batterham P."/>
            <person name="Gasser R.B."/>
        </authorList>
    </citation>
    <scope>NUCLEOTIDE SEQUENCE [LARGE SCALE GENOMIC DNA]</scope>
    <source>
        <strain evidence="4 5">LS</strain>
        <tissue evidence="4">Full body</tissue>
    </source>
</reference>
<dbReference type="EMBL" id="JRES01000511">
    <property type="protein sequence ID" value="KNC30477.1"/>
    <property type="molecule type" value="Genomic_DNA"/>
</dbReference>
<dbReference type="InterPro" id="IPR003959">
    <property type="entry name" value="ATPase_AAA_core"/>
</dbReference>
<evidence type="ECO:0000313" key="4">
    <source>
        <dbReference type="EMBL" id="KNC30477.1"/>
    </source>
</evidence>
<dbReference type="CDD" id="cd18809">
    <property type="entry name" value="SF1_C_RecD"/>
    <property type="match status" value="1"/>
</dbReference>
<dbReference type="InterPro" id="IPR043502">
    <property type="entry name" value="DNA/RNA_pol_sf"/>
</dbReference>
<keyword evidence="1" id="KW-0175">Coiled coil</keyword>
<dbReference type="InterPro" id="IPR018698">
    <property type="entry name" value="VWA-like_dom"/>
</dbReference>
<dbReference type="Pfam" id="PF13245">
    <property type="entry name" value="AAA_19"/>
    <property type="match status" value="1"/>
</dbReference>
<evidence type="ECO:0000256" key="1">
    <source>
        <dbReference type="SAM" id="Coils"/>
    </source>
</evidence>
<dbReference type="InterPro" id="IPR021686">
    <property type="entry name" value="DUF3268"/>
</dbReference>
<feature type="domain" description="DNA-directed DNA polymerase family A palm" evidence="3">
    <location>
        <begin position="2776"/>
        <end position="3005"/>
    </location>
</feature>
<dbReference type="Gene3D" id="3.30.70.370">
    <property type="match status" value="1"/>
</dbReference>
<dbReference type="GO" id="GO:0005524">
    <property type="term" value="F:ATP binding"/>
    <property type="evidence" value="ECO:0007669"/>
    <property type="project" value="InterPro"/>
</dbReference>
<dbReference type="Pfam" id="PF13203">
    <property type="entry name" value="DUF2201_N"/>
    <property type="match status" value="1"/>
</dbReference>
<organism evidence="4 5">
    <name type="scientific">Lucilia cuprina</name>
    <name type="common">Green bottle fly</name>
    <name type="synonym">Australian sheep blowfly</name>
    <dbReference type="NCBI Taxonomy" id="7375"/>
    <lineage>
        <taxon>Eukaryota</taxon>
        <taxon>Metazoa</taxon>
        <taxon>Ecdysozoa</taxon>
        <taxon>Arthropoda</taxon>
        <taxon>Hexapoda</taxon>
        <taxon>Insecta</taxon>
        <taxon>Pterygota</taxon>
        <taxon>Neoptera</taxon>
        <taxon>Endopterygota</taxon>
        <taxon>Diptera</taxon>
        <taxon>Brachycera</taxon>
        <taxon>Muscomorpha</taxon>
        <taxon>Oestroidea</taxon>
        <taxon>Calliphoridae</taxon>
        <taxon>Luciliinae</taxon>
        <taxon>Lucilia</taxon>
    </lineage>
</organism>
<dbReference type="Gene3D" id="1.10.150.20">
    <property type="entry name" value="5' to 3' exonuclease, C-terminal subdomain"/>
    <property type="match status" value="1"/>
</dbReference>
<sequence>MGIGAIGVGTFCGTLAARYTLDVPKENTFVFTYRSPDSVTLAYVDDVANSTRCYYFTEVPDSLDCIYLDPELRKESGTKYTPINPSSEAIKRVASPLPVPTVCDICGGTHVELRHHETVYGGRVFARYPWCYVCVDCGARVGLHPDTNIPLGTLADLNLRQRRIAVKEKFIAMLRNPANPFFCGRTGAYTWLAGQMGIAVGSCHFGWFGHDELDLAEQILDIYRDVCSRLSESKAEVIKLKEELHLIHSALHWFPEVEDAKRKFNIPVIFKTAHEYAGHLRNIAQGTSQHIAALEELILVLRADTTVGNYVDSYIHSLKVANRSCSNSAEAGVLPMSDLNTRALNFVNLNQAKLAVKHLMLRRLVPLMLSKPGLGKSSIARQLADEMNLCFIDVRASQLMPEDMNGFPAIVDGVATYITFDTFPTEETPLPINKKTGQSYSGWLVMLDELPSANEQVFAAMYKLILDRMVGQRNLHESCFVVAAGNRMQDNAIVNDMGTALKSRIVELSVQEDFKESIDYFMDNNFDPRILAYLYAFKKDLNSFDPEQTEYTYACSRTWEMLHKALSTKVEMEDVDPMSGKPTGKTSLRTVADRSLNIEDNYVQAMIKGIIGPEVGQKFIAFCRVADKIPSYQDIVSNPMGTVVPSSLDLKYATAISIVDAIKDESNDIKNVVEYIKRIPQTEIHIVFFRMISQRQPILYRNEHIRDLVRTAIKAGELMIIDLASGKNSGFHMTVLSQLRAVMTTEVNVAATDGLHLFINPIRWGAYSPSMRLTILIHELWHVIGEHPIRGLEKEHKELFNEACDYVINDMLAQHDFKMNAGLLEKRFHNLTAEEVYKILADELPPPPPMGGQGQGQGQPQQSQDPCDQGQSGNSQNQQNSDIENSSEKSEGTNALSGGSDVLSPEEGKAILDKMAANGQPLQDAYGDSVQPHPATGDVQMTQKHLDETVMQAYMQEMQQSGGEPGMFPADLRLLIDRLTKPVIPWYIHLRKYMQVFVRKHFSYSRLRKQYQPDFILPSLQGKELNKIASAFDISGSVTDEQVMKFNSEMAFIQNKLHPKELEIVSFDTRIHDRYILKKGQKLNGMEFHGRGGTSLHCVFDHFNALPKRKQPKLLIVFSDLCCAKITKKPNFDVIWICFDNPNAEVDFGVTDEDGDFDSAGVPMADVTQPAVRAVAEYLGPGAVRIMRTNDGKLLILTCTDQAIPIVQSDALIAMGVELPPEQFNDFAQAVETELSYHNIELKADVISSIATNLWEAGFNCAKAAQETLVKEMDAQLEEAKAEIDHQQKAADEFLGFYLSADPVFVLTGEPGTGKSFLLRHLIDSLPETNQLAKVVGRPEITENTVMATTNKAAEIISNSSGFDATTVDKGYGFIISTDYNTGQQSTMVRKDASPLRNQLITIDEGSMLDPLKWELVQKRSIDSKLLIIGDEYQLWPVGHTSSVVFNSGYPTATLTDPMRQKTDTALYAYIQQLKRAVMCNGTHFEQMSGLVDNKTITFLNDDGVRQLYEYFYRECPGQFSVKTVARSNQRVLMHNNLVRNIIGAGSHVEKGDFVVSNNSTIFRSSFPDYDNDLLAKSKPNTQSNGVTVEMEEKRSITERTYQVLSVMEQAKDSFLDFTFTKYLVTSGKTTDTIFVPDNVIQFNQKLKALARQCKSGNAAWHKFYWYQDNFGDLRFPYASTVHKAQGSTYDYVLIDLQDIFQRWPDPAEAARLLYVAVSRAKLGVYLLVMHARDKLNLVEASRKATITGGTSLMDKSINEICKDQFNKTQQYMFTYKNRLFKPTFTLPTGHSVHSTEPLIEEHHANMDVYLSRKEFIDHNLPMLDTYFRRIIQRCKTVEEYLHAIPVSLAHAILREVNFKDGHALSADKFTNDTRTFPDCYDEDIDNLIYDCKESKTDFFKRHFYKQSLSITIDDADKIYLTVGKGLTMKWLFSSPSCSLGESTVYFTGPLKDRQLDDLYQATVFMSKIFSSLIPTTYPVSISSMQLSPKEEVLLVNQLLAQTGEYKFPFILQVVYDNNGWREYAAIFGKTKEGLFLAEPGHKSTENTRRYNYFHVMPFIGMDEDIPDMRKDVAYCSCEKNLTDVKNFVEFMVSGKHRAQIGLLKVFGKSTLSKKKIGLKGGLLIMSLDKAIQDSFDAHFDLERRRKLNSQLAQRLKGTVGIDGNTPHRRTRRLDAQLNAEQLKELLVMYQIPNNESFWHNPATDIESFIMKSLVFVENEESYDKFDVAILIKTSALKREEMLVHYLDELTEHIPRERIIAFDVPYKGAKAPAAMRKDYLDELQPTLEELGVKTVIVADGEYFKTITKEKKVDPCYGYIKKGQYKGYEDFNIIAVPNYTTLFYDESNQGKIELGLKACTDSYLGCYRELGKDIIQYVDYPQTIPEIEAWLEKLHDYPTLAMDIEAYSLKFYKAGLGTISFAWNQHEGIAFNVDHLRTDMERRQVRWLLTRFFKSYKGRSRWHNGSYDLTVIIYELFMKSLLDQRGLLEGLDTMCRNWDDTKIITYLATNNCSQNHLGLKANSHEFAGNYAVEDINDINLIPPKELLEYNVKDSLSTNYVYDKYWPTVLADNQRYVYEVIMMPALKNIIQMQLTGLPLDMEEVKRVNEQLTAERDGYLDTLRNSFLVPYLEENMRIRKAYLANNRYKVKRVTPEDYDDKFNPNSAIQLQELLYDLAGFPVIDRTKTKAPATDAESLERLKNYAREPYQLELIDALISYSKVDKILTSFIPAFLEAPQAEDGWHYLFGYFNLGGTKSGRLSSSNPNLQNIPSSRSPYSKVIKRCFRAPKGWLFTGLDFDSLEDRISALTTKDPNKLKVYTDGYDGHCLRAFYYFKDRMPDIVETVDSINSIADKYPDERQDSKSPTFALTYLGTWMTLVKNLGWPEHLAKQVEAAFHEMYAESFVWTKAQVELAAQRGYAELAFGLRLRAPMLSKCNIHSESMPKEAMKEYRTIGNALGQSWGLLNTRAAVEVMHKMELPDNVDYRLNIKPCAHIHDAQYYLVRNNLKYIRFMNDVLQKAVTWQEDPLIAHDKVKLGGALAIFYPTWADEMDIPKQATDDEIVITCVRWKNKIRHRDQKEERSMGNVVKQYEAMTGRSWSESEGWQFMMALKLGRIKTKFKEDDVFDLINYTALWMESMITNKKDQETSNVVNKRAALVKSSDAKFFTVFNLDNPADTIPQEIVDMVIAAWKSKLGDAGYISKEAFAERENMRVDDLTKFTEQVVSDDTIKVSKACLPNVERLTPPIALKDPAYKEIVTLWGTAAAESTTFDTLLNNVNALLEDVSFSETNNLLHISVISENALQALKESQCHCGGSLKAALDLAYAAFILRSTENVRLSETDTISEEDYTTYIRENITTLIAAMTVIAKHVLKDSSSPYFIWKIIMSKKNKSNAEVEVWKKYKSVRLTKAVREIILDNGVKSSGIRDRTLAKLKEIQEFVSELYLINAGGVENVEKHLDFIKQMENLTIEARPYGFSHLISPNNAKISRFRVHCKQLPVNKELGTYIKTFSDSIVTSNYYSPENLSDIYFTLVGNVIGYPGRTAFPKVKMDEYIDLDKRPNSETFIKRLLKHNDEITALYEEYKDIRQSFQTILNNSGSTKRLLQQMPEALKLIPDYILEGMSPPQLPALLIADTTKKLNL</sequence>
<feature type="compositionally biased region" description="Low complexity" evidence="2">
    <location>
        <begin position="858"/>
        <end position="881"/>
    </location>
</feature>
<dbReference type="GO" id="GO:0003887">
    <property type="term" value="F:DNA-directed DNA polymerase activity"/>
    <property type="evidence" value="ECO:0007669"/>
    <property type="project" value="InterPro"/>
</dbReference>
<feature type="region of interest" description="Disordered" evidence="2">
    <location>
        <begin position="842"/>
        <end position="905"/>
    </location>
</feature>
<dbReference type="SUPFAM" id="SSF52540">
    <property type="entry name" value="P-loop containing nucleoside triphosphate hydrolases"/>
    <property type="match status" value="2"/>
</dbReference>
<gene>
    <name evidence="4" type="ORF">FF38_10496</name>
</gene>
<dbReference type="SMART" id="SM00482">
    <property type="entry name" value="POLAc"/>
    <property type="match status" value="1"/>
</dbReference>
<dbReference type="GO" id="GO:0016887">
    <property type="term" value="F:ATP hydrolysis activity"/>
    <property type="evidence" value="ECO:0007669"/>
    <property type="project" value="InterPro"/>
</dbReference>
<dbReference type="GO" id="GO:0042575">
    <property type="term" value="C:DNA polymerase complex"/>
    <property type="evidence" value="ECO:0007669"/>
    <property type="project" value="UniProtKB-ARBA"/>
</dbReference>
<evidence type="ECO:0000256" key="2">
    <source>
        <dbReference type="SAM" id="MobiDB-lite"/>
    </source>
</evidence>
<dbReference type="InterPro" id="IPR012337">
    <property type="entry name" value="RNaseH-like_sf"/>
</dbReference>
<name>A0A0L0CE49_LUCCU</name>